<comment type="similarity">
    <text evidence="3 10">Belongs to the peptidase M24B family.</text>
</comment>
<comment type="catalytic activity">
    <reaction evidence="1">
        <text>Release of any N-terminal amino acid, including proline, that is linked to proline, even from a dipeptide or tripeptide.</text>
        <dbReference type="EC" id="3.4.11.9"/>
    </reaction>
</comment>
<keyword evidence="8" id="KW-0482">Metalloprotease</keyword>
<accession>A0ABQ5YI65</accession>
<name>A0ABQ5YI65_9NEIS</name>
<dbReference type="PROSITE" id="PS00491">
    <property type="entry name" value="PROLINE_PEPTIDASE"/>
    <property type="match status" value="1"/>
</dbReference>
<dbReference type="SUPFAM" id="SSF53092">
    <property type="entry name" value="Creatinase/prolidase N-terminal domain"/>
    <property type="match status" value="1"/>
</dbReference>
<dbReference type="SUPFAM" id="SSF55920">
    <property type="entry name" value="Creatinase/aminopeptidase"/>
    <property type="match status" value="1"/>
</dbReference>
<feature type="domain" description="Aminopeptidase P N-terminal" evidence="11">
    <location>
        <begin position="6"/>
        <end position="138"/>
    </location>
</feature>
<evidence type="ECO:0000259" key="11">
    <source>
        <dbReference type="SMART" id="SM01011"/>
    </source>
</evidence>
<dbReference type="EMBL" id="BSOG01000003">
    <property type="protein sequence ID" value="GLR14197.1"/>
    <property type="molecule type" value="Genomic_DNA"/>
</dbReference>
<dbReference type="InterPro" id="IPR000994">
    <property type="entry name" value="Pept_M24"/>
</dbReference>
<evidence type="ECO:0000256" key="6">
    <source>
        <dbReference type="ARBA" id="ARBA00022723"/>
    </source>
</evidence>
<keyword evidence="13" id="KW-1185">Reference proteome</keyword>
<dbReference type="InterPro" id="IPR029149">
    <property type="entry name" value="Creatin/AminoP/Spt16_N"/>
</dbReference>
<dbReference type="InterPro" id="IPR007865">
    <property type="entry name" value="Aminopep_P_N"/>
</dbReference>
<keyword evidence="9" id="KW-0464">Manganese</keyword>
<dbReference type="InterPro" id="IPR001131">
    <property type="entry name" value="Peptidase_M24B_aminopep-P_CS"/>
</dbReference>
<dbReference type="EC" id="3.4.11.9" evidence="4"/>
<reference evidence="13" key="1">
    <citation type="journal article" date="2019" name="Int. J. Syst. Evol. Microbiol.">
        <title>The Global Catalogue of Microorganisms (GCM) 10K type strain sequencing project: providing services to taxonomists for standard genome sequencing and annotation.</title>
        <authorList>
            <consortium name="The Broad Institute Genomics Platform"/>
            <consortium name="The Broad Institute Genome Sequencing Center for Infectious Disease"/>
            <person name="Wu L."/>
            <person name="Ma J."/>
        </authorList>
    </citation>
    <scope>NUCLEOTIDE SEQUENCE [LARGE SCALE GENOMIC DNA]</scope>
    <source>
        <strain evidence="13">NBRC 110044</strain>
    </source>
</reference>
<keyword evidence="7" id="KW-0378">Hydrolase</keyword>
<keyword evidence="12" id="KW-0031">Aminopeptidase</keyword>
<protein>
    <recommendedName>
        <fullName evidence="4">Xaa-Pro aminopeptidase</fullName>
        <ecNumber evidence="4">3.4.11.9</ecNumber>
    </recommendedName>
</protein>
<evidence type="ECO:0000256" key="9">
    <source>
        <dbReference type="ARBA" id="ARBA00023211"/>
    </source>
</evidence>
<evidence type="ECO:0000256" key="8">
    <source>
        <dbReference type="ARBA" id="ARBA00023049"/>
    </source>
</evidence>
<sequence length="448" mass="50560">MHTMQINVERHRGRRASLSERLPEGLVILPTARVRNRSNDTDYHFRYDSSFYYLTGFHEPEAVLVMQLGEQAKSTLFCQPKNELREIWEGFLYGPAAAREQFGFDEAYAIDQLDAKLIELIAGQPRLYFPIGFDEQWDRRIMGLVQQVQARARNGKPAPIEFVDVRAAVAEMRLFKDDSEVAIMREAGRISSEAHIRAMQTTRAGQFEYEVEAELLYHFYKNGSRYPAYGSIVASGANATCLHYHENNRRMHDGDLLLIDAGCELHGYAADITRTFPVSGRFSGPQKDIYQLVLAAMEASFEQVRPGASRIAYHDASVRTLTQGLLDLGIFKGTVDGLIESEAYKQFYMHGTGHWLGLDVHDVGEYKIDGHWRSLEAGMALTVEPGLYFRPLLPDSPSHYVEVPEAFLHIGVRIEDDLVVTRDGHENLTALTPKTVADIEATMARQAG</sequence>
<evidence type="ECO:0000313" key="12">
    <source>
        <dbReference type="EMBL" id="GLR14197.1"/>
    </source>
</evidence>
<dbReference type="PANTHER" id="PTHR43226:SF4">
    <property type="entry name" value="XAA-PRO AMINOPEPTIDASE 3"/>
    <property type="match status" value="1"/>
</dbReference>
<evidence type="ECO:0000256" key="7">
    <source>
        <dbReference type="ARBA" id="ARBA00022801"/>
    </source>
</evidence>
<comment type="cofactor">
    <cofactor evidence="2">
        <name>Mn(2+)</name>
        <dbReference type="ChEBI" id="CHEBI:29035"/>
    </cofactor>
</comment>
<dbReference type="Gene3D" id="3.90.230.10">
    <property type="entry name" value="Creatinase/methionine aminopeptidase superfamily"/>
    <property type="match status" value="1"/>
</dbReference>
<evidence type="ECO:0000256" key="1">
    <source>
        <dbReference type="ARBA" id="ARBA00001424"/>
    </source>
</evidence>
<keyword evidence="6 10" id="KW-0479">Metal-binding</keyword>
<dbReference type="Proteomes" id="UP001156706">
    <property type="component" value="Unassembled WGS sequence"/>
</dbReference>
<dbReference type="Gene3D" id="3.40.350.10">
    <property type="entry name" value="Creatinase/prolidase N-terminal domain"/>
    <property type="match status" value="1"/>
</dbReference>
<comment type="caution">
    <text evidence="12">The sequence shown here is derived from an EMBL/GenBank/DDBJ whole genome shotgun (WGS) entry which is preliminary data.</text>
</comment>
<dbReference type="InterPro" id="IPR036005">
    <property type="entry name" value="Creatinase/aminopeptidase-like"/>
</dbReference>
<dbReference type="CDD" id="cd01087">
    <property type="entry name" value="Prolidase"/>
    <property type="match status" value="1"/>
</dbReference>
<dbReference type="PANTHER" id="PTHR43226">
    <property type="entry name" value="XAA-PRO AMINOPEPTIDASE 3"/>
    <property type="match status" value="1"/>
</dbReference>
<dbReference type="SMART" id="SM01011">
    <property type="entry name" value="AMP_N"/>
    <property type="match status" value="1"/>
</dbReference>
<evidence type="ECO:0000256" key="2">
    <source>
        <dbReference type="ARBA" id="ARBA00001936"/>
    </source>
</evidence>
<dbReference type="Pfam" id="PF00557">
    <property type="entry name" value="Peptidase_M24"/>
    <property type="match status" value="1"/>
</dbReference>
<gene>
    <name evidence="12" type="primary">pepP_2</name>
    <name evidence="12" type="ORF">GCM10007907_29870</name>
</gene>
<proteinExistence type="inferred from homology"/>
<evidence type="ECO:0000256" key="10">
    <source>
        <dbReference type="RuleBase" id="RU000590"/>
    </source>
</evidence>
<evidence type="ECO:0000256" key="4">
    <source>
        <dbReference type="ARBA" id="ARBA00012574"/>
    </source>
</evidence>
<dbReference type="GO" id="GO:0004177">
    <property type="term" value="F:aminopeptidase activity"/>
    <property type="evidence" value="ECO:0007669"/>
    <property type="project" value="UniProtKB-KW"/>
</dbReference>
<keyword evidence="5" id="KW-0645">Protease</keyword>
<organism evidence="12 13">
    <name type="scientific">Chitinimonas prasina</name>
    <dbReference type="NCBI Taxonomy" id="1434937"/>
    <lineage>
        <taxon>Bacteria</taxon>
        <taxon>Pseudomonadati</taxon>
        <taxon>Pseudomonadota</taxon>
        <taxon>Betaproteobacteria</taxon>
        <taxon>Neisseriales</taxon>
        <taxon>Chitinibacteraceae</taxon>
        <taxon>Chitinimonas</taxon>
    </lineage>
</organism>
<evidence type="ECO:0000313" key="13">
    <source>
        <dbReference type="Proteomes" id="UP001156706"/>
    </source>
</evidence>
<dbReference type="InterPro" id="IPR052433">
    <property type="entry name" value="X-Pro_dipept-like"/>
</dbReference>
<dbReference type="Pfam" id="PF05195">
    <property type="entry name" value="AMP_N"/>
    <property type="match status" value="1"/>
</dbReference>
<evidence type="ECO:0000256" key="5">
    <source>
        <dbReference type="ARBA" id="ARBA00022670"/>
    </source>
</evidence>
<evidence type="ECO:0000256" key="3">
    <source>
        <dbReference type="ARBA" id="ARBA00008766"/>
    </source>
</evidence>